<dbReference type="AlphaFoldDB" id="A0A3G1KNA3"/>
<feature type="region of interest" description="Disordered" evidence="1">
    <location>
        <begin position="1"/>
        <end position="52"/>
    </location>
</feature>
<keyword evidence="3" id="KW-1185">Reference proteome</keyword>
<protein>
    <submittedName>
        <fullName evidence="2">Uncharacterized protein</fullName>
    </submittedName>
</protein>
<reference evidence="2 3" key="1">
    <citation type="submission" date="2016-10" db="EMBL/GenBank/DDBJ databases">
        <title>Complete Genome Sequence of Peptococcaceae strain DCMF.</title>
        <authorList>
            <person name="Edwards R.J."/>
            <person name="Holland S.I."/>
            <person name="Deshpande N.P."/>
            <person name="Wong Y.K."/>
            <person name="Ertan H."/>
            <person name="Manefield M."/>
            <person name="Russell T.L."/>
            <person name="Lee M.J."/>
        </authorList>
    </citation>
    <scope>NUCLEOTIDE SEQUENCE [LARGE SCALE GENOMIC DNA]</scope>
    <source>
        <strain evidence="2 3">DCMF</strain>
    </source>
</reference>
<dbReference type="EMBL" id="CP017634">
    <property type="protein sequence ID" value="ATW23900.1"/>
    <property type="molecule type" value="Genomic_DNA"/>
</dbReference>
<dbReference type="Proteomes" id="UP000323521">
    <property type="component" value="Chromosome"/>
</dbReference>
<accession>A0A3G1KNA3</accession>
<evidence type="ECO:0000256" key="1">
    <source>
        <dbReference type="SAM" id="MobiDB-lite"/>
    </source>
</evidence>
<proteinExistence type="predicted"/>
<evidence type="ECO:0000313" key="3">
    <source>
        <dbReference type="Proteomes" id="UP000323521"/>
    </source>
</evidence>
<dbReference type="KEGG" id="fwa:DCMF_03005"/>
<sequence length="65" mass="7471">MSEKETNQGQFTHASQKNSPNNQNHATETSDKNRQSTVFEAAEDNVLDRSKRDLGKKSWFQRLFG</sequence>
<evidence type="ECO:0000313" key="2">
    <source>
        <dbReference type="EMBL" id="ATW23900.1"/>
    </source>
</evidence>
<name>A0A3G1KNA3_FORW1</name>
<dbReference type="RefSeq" id="WP_148133067.1">
    <property type="nucleotide sequence ID" value="NZ_CP017634.1"/>
</dbReference>
<gene>
    <name evidence="2" type="ORF">DCMF_03005</name>
</gene>
<feature type="compositionally biased region" description="Polar residues" evidence="1">
    <location>
        <begin position="7"/>
        <end position="27"/>
    </location>
</feature>
<organism evidence="2 3">
    <name type="scientific">Formimonas warabiya</name>
    <dbReference type="NCBI Taxonomy" id="1761012"/>
    <lineage>
        <taxon>Bacteria</taxon>
        <taxon>Bacillati</taxon>
        <taxon>Bacillota</taxon>
        <taxon>Clostridia</taxon>
        <taxon>Eubacteriales</taxon>
        <taxon>Peptococcaceae</taxon>
        <taxon>Candidatus Formimonas</taxon>
    </lineage>
</organism>